<name>A0A284R6J9_ARMOS</name>
<protein>
    <submittedName>
        <fullName evidence="1">Uncharacterized protein</fullName>
    </submittedName>
</protein>
<dbReference type="Proteomes" id="UP000219338">
    <property type="component" value="Unassembled WGS sequence"/>
</dbReference>
<reference evidence="2" key="1">
    <citation type="journal article" date="2017" name="Nat. Ecol. Evol.">
        <title>Genome expansion and lineage-specific genetic innovations in the forest pathogenic fungi Armillaria.</title>
        <authorList>
            <person name="Sipos G."/>
            <person name="Prasanna A.N."/>
            <person name="Walter M.C."/>
            <person name="O'Connor E."/>
            <person name="Balint B."/>
            <person name="Krizsan K."/>
            <person name="Kiss B."/>
            <person name="Hess J."/>
            <person name="Varga T."/>
            <person name="Slot J."/>
            <person name="Riley R."/>
            <person name="Boka B."/>
            <person name="Rigling D."/>
            <person name="Barry K."/>
            <person name="Lee J."/>
            <person name="Mihaltcheva S."/>
            <person name="LaButti K."/>
            <person name="Lipzen A."/>
            <person name="Waldron R."/>
            <person name="Moloney N.M."/>
            <person name="Sperisen C."/>
            <person name="Kredics L."/>
            <person name="Vagvoelgyi C."/>
            <person name="Patrignani A."/>
            <person name="Fitzpatrick D."/>
            <person name="Nagy I."/>
            <person name="Doyle S."/>
            <person name="Anderson J.B."/>
            <person name="Grigoriev I.V."/>
            <person name="Gueldener U."/>
            <person name="Muensterkoetter M."/>
            <person name="Nagy L.G."/>
        </authorList>
    </citation>
    <scope>NUCLEOTIDE SEQUENCE [LARGE SCALE GENOMIC DNA]</scope>
    <source>
        <strain evidence="2">C18/9</strain>
    </source>
</reference>
<dbReference type="OrthoDB" id="3267566at2759"/>
<proteinExistence type="predicted"/>
<gene>
    <name evidence="1" type="ORF">ARMOST_07714</name>
</gene>
<dbReference type="AlphaFoldDB" id="A0A284R6J9"/>
<sequence>MKSDPSRWLKPFEVNWMLCAICEARNDNAARTALFVWTHQDCVPELTDELLRQLRKGGEIAWEQLYELREPPRYLQRRQNSDRDFSLDVQLIPCTGRQVLTTQGLLDSGCTSSLIN</sequence>
<organism evidence="1 2">
    <name type="scientific">Armillaria ostoyae</name>
    <name type="common">Armillaria root rot fungus</name>
    <dbReference type="NCBI Taxonomy" id="47428"/>
    <lineage>
        <taxon>Eukaryota</taxon>
        <taxon>Fungi</taxon>
        <taxon>Dikarya</taxon>
        <taxon>Basidiomycota</taxon>
        <taxon>Agaricomycotina</taxon>
        <taxon>Agaricomycetes</taxon>
        <taxon>Agaricomycetidae</taxon>
        <taxon>Agaricales</taxon>
        <taxon>Marasmiineae</taxon>
        <taxon>Physalacriaceae</taxon>
        <taxon>Armillaria</taxon>
    </lineage>
</organism>
<evidence type="ECO:0000313" key="1">
    <source>
        <dbReference type="EMBL" id="SJL04348.1"/>
    </source>
</evidence>
<keyword evidence="2" id="KW-1185">Reference proteome</keyword>
<accession>A0A284R6J9</accession>
<evidence type="ECO:0000313" key="2">
    <source>
        <dbReference type="Proteomes" id="UP000219338"/>
    </source>
</evidence>
<dbReference type="EMBL" id="FUEG01000005">
    <property type="protein sequence ID" value="SJL04348.1"/>
    <property type="molecule type" value="Genomic_DNA"/>
</dbReference>
<dbReference type="STRING" id="47428.A0A284R6J9"/>